<reference evidence="4 5" key="1">
    <citation type="submission" date="2022-06" db="EMBL/GenBank/DDBJ databases">
        <title>Sequencing the genomes of 1000 actinobacteria strains.</title>
        <authorList>
            <person name="Klenk H.-P."/>
        </authorList>
    </citation>
    <scope>NUCLEOTIDE SEQUENCE [LARGE SCALE GENOMIC DNA]</scope>
    <source>
        <strain evidence="4 5">DSM 41656</strain>
    </source>
</reference>
<dbReference type="Proteomes" id="UP001206483">
    <property type="component" value="Unassembled WGS sequence"/>
</dbReference>
<keyword evidence="5" id="KW-1185">Reference proteome</keyword>
<feature type="region of interest" description="Disordered" evidence="1">
    <location>
        <begin position="139"/>
        <end position="161"/>
    </location>
</feature>
<evidence type="ECO:0000313" key="5">
    <source>
        <dbReference type="Proteomes" id="UP001206483"/>
    </source>
</evidence>
<gene>
    <name evidence="4" type="ORF">FHR36_001685</name>
</gene>
<feature type="compositionally biased region" description="Gly residues" evidence="1">
    <location>
        <begin position="151"/>
        <end position="161"/>
    </location>
</feature>
<comment type="caution">
    <text evidence="4">The sequence shown here is derived from an EMBL/GenBank/DDBJ whole genome shotgun (WGS) entry which is preliminary data.</text>
</comment>
<dbReference type="EMBL" id="JAMZDX010000002">
    <property type="protein sequence ID" value="MCP2308561.1"/>
    <property type="molecule type" value="Genomic_DNA"/>
</dbReference>
<keyword evidence="2" id="KW-0472">Membrane</keyword>
<organism evidence="4 5">
    <name type="scientific">Kitasatospora paracochleata</name>
    <dbReference type="NCBI Taxonomy" id="58354"/>
    <lineage>
        <taxon>Bacteria</taxon>
        <taxon>Bacillati</taxon>
        <taxon>Actinomycetota</taxon>
        <taxon>Actinomycetes</taxon>
        <taxon>Kitasatosporales</taxon>
        <taxon>Streptomycetaceae</taxon>
        <taxon>Kitasatospora</taxon>
    </lineage>
</organism>
<feature type="chain" id="PRO_5046702763" evidence="3">
    <location>
        <begin position="31"/>
        <end position="192"/>
    </location>
</feature>
<keyword evidence="3" id="KW-0732">Signal</keyword>
<evidence type="ECO:0000256" key="3">
    <source>
        <dbReference type="SAM" id="SignalP"/>
    </source>
</evidence>
<feature type="signal peptide" evidence="3">
    <location>
        <begin position="1"/>
        <end position="30"/>
    </location>
</feature>
<keyword evidence="2" id="KW-0812">Transmembrane</keyword>
<keyword evidence="2" id="KW-1133">Transmembrane helix</keyword>
<feature type="transmembrane region" description="Helical" evidence="2">
    <location>
        <begin position="170"/>
        <end position="187"/>
    </location>
</feature>
<sequence length="192" mass="18614">MRRARTAAAALLGATTLLGLAATTATTASAKDTEPAWVSPAEAEPGQSVSVSVTCETSSEKTVTAASQAFVGGSTTLTVGPDGKYTGSAKVVAKEDLTAALVRKLTKDSSWGIDGKCPNGDTFAGAVSVAAAAAAAVGGAGAGPAEQPGTPHGGVNTGVGGSVATDGRQLVVGGALVAAGVGGFWMLRRREA</sequence>
<protein>
    <submittedName>
        <fullName evidence="4">Uncharacterized protein</fullName>
    </submittedName>
</protein>
<proteinExistence type="predicted"/>
<accession>A0ABT1IVD9</accession>
<name>A0ABT1IVD9_9ACTN</name>
<evidence type="ECO:0000313" key="4">
    <source>
        <dbReference type="EMBL" id="MCP2308561.1"/>
    </source>
</evidence>
<dbReference type="RefSeq" id="WP_253795319.1">
    <property type="nucleotide sequence ID" value="NZ_BAAAUB010000011.1"/>
</dbReference>
<evidence type="ECO:0000256" key="1">
    <source>
        <dbReference type="SAM" id="MobiDB-lite"/>
    </source>
</evidence>
<evidence type="ECO:0000256" key="2">
    <source>
        <dbReference type="SAM" id="Phobius"/>
    </source>
</evidence>